<organism evidence="2 3">
    <name type="scientific">Spongisporangium articulatum</name>
    <dbReference type="NCBI Taxonomy" id="3362603"/>
    <lineage>
        <taxon>Bacteria</taxon>
        <taxon>Bacillati</taxon>
        <taxon>Actinomycetota</taxon>
        <taxon>Actinomycetes</taxon>
        <taxon>Kineosporiales</taxon>
        <taxon>Kineosporiaceae</taxon>
        <taxon>Spongisporangium</taxon>
    </lineage>
</organism>
<keyword evidence="2" id="KW-0969">Cilium</keyword>
<proteinExistence type="predicted"/>
<keyword evidence="3" id="KW-1185">Reference proteome</keyword>
<evidence type="ECO:0000313" key="3">
    <source>
        <dbReference type="Proteomes" id="UP001612915"/>
    </source>
</evidence>
<dbReference type="InterPro" id="IPR036679">
    <property type="entry name" value="FlgN-like_sf"/>
</dbReference>
<evidence type="ECO:0000256" key="1">
    <source>
        <dbReference type="ARBA" id="ARBA00022795"/>
    </source>
</evidence>
<dbReference type="SUPFAM" id="SSF140566">
    <property type="entry name" value="FlgN-like"/>
    <property type="match status" value="1"/>
</dbReference>
<evidence type="ECO:0000313" key="2">
    <source>
        <dbReference type="EMBL" id="MFI7585854.1"/>
    </source>
</evidence>
<dbReference type="EMBL" id="JBITLV010000001">
    <property type="protein sequence ID" value="MFI7585854.1"/>
    <property type="molecule type" value="Genomic_DNA"/>
</dbReference>
<name>A0ABW8AHL9_9ACTN</name>
<dbReference type="RefSeq" id="WP_398274454.1">
    <property type="nucleotide sequence ID" value="NZ_JBITLV010000001.1"/>
</dbReference>
<sequence>MSLSDLAAVLWRQRELLERLTYRLECEQLLLAGGRTRWLASATAEVEALLDELQVTEIHRAATNQVVTRELGLPPEATLEDVAAAASPPWTDVLLDHRNALLSSSAELAMMAEASRSMTAAGLAAVETTLSSLGGRVGTTSQGYDARGRVDIIAGEGRAFVDRAL</sequence>
<dbReference type="Pfam" id="PF05130">
    <property type="entry name" value="FlgN"/>
    <property type="match status" value="1"/>
</dbReference>
<accession>A0ABW8AHL9</accession>
<protein>
    <submittedName>
        <fullName evidence="2">Flagellar protein FlgN</fullName>
    </submittedName>
</protein>
<dbReference type="InterPro" id="IPR007809">
    <property type="entry name" value="FlgN-like"/>
</dbReference>
<gene>
    <name evidence="2" type="ORF">ACIB24_02120</name>
</gene>
<keyword evidence="2" id="KW-0966">Cell projection</keyword>
<keyword evidence="2" id="KW-0282">Flagellum</keyword>
<keyword evidence="1" id="KW-1005">Bacterial flagellum biogenesis</keyword>
<dbReference type="Proteomes" id="UP001612915">
    <property type="component" value="Unassembled WGS sequence"/>
</dbReference>
<reference evidence="2 3" key="1">
    <citation type="submission" date="2024-10" db="EMBL/GenBank/DDBJ databases">
        <title>The Natural Products Discovery Center: Release of the First 8490 Sequenced Strains for Exploring Actinobacteria Biosynthetic Diversity.</title>
        <authorList>
            <person name="Kalkreuter E."/>
            <person name="Kautsar S.A."/>
            <person name="Yang D."/>
            <person name="Bader C.D."/>
            <person name="Teijaro C.N."/>
            <person name="Fluegel L."/>
            <person name="Davis C.M."/>
            <person name="Simpson J.R."/>
            <person name="Lauterbach L."/>
            <person name="Steele A.D."/>
            <person name="Gui C."/>
            <person name="Meng S."/>
            <person name="Li G."/>
            <person name="Viehrig K."/>
            <person name="Ye F."/>
            <person name="Su P."/>
            <person name="Kiefer A.F."/>
            <person name="Nichols A."/>
            <person name="Cepeda A.J."/>
            <person name="Yan W."/>
            <person name="Fan B."/>
            <person name="Jiang Y."/>
            <person name="Adhikari A."/>
            <person name="Zheng C.-J."/>
            <person name="Schuster L."/>
            <person name="Cowan T.M."/>
            <person name="Smanski M.J."/>
            <person name="Chevrette M.G."/>
            <person name="De Carvalho L.P.S."/>
            <person name="Shen B."/>
        </authorList>
    </citation>
    <scope>NUCLEOTIDE SEQUENCE [LARGE SCALE GENOMIC DNA]</scope>
    <source>
        <strain evidence="2 3">NPDC049639</strain>
    </source>
</reference>
<dbReference type="Gene3D" id="1.20.58.300">
    <property type="entry name" value="FlgN-like"/>
    <property type="match status" value="1"/>
</dbReference>
<comment type="caution">
    <text evidence="2">The sequence shown here is derived from an EMBL/GenBank/DDBJ whole genome shotgun (WGS) entry which is preliminary data.</text>
</comment>